<evidence type="ECO:0000256" key="3">
    <source>
        <dbReference type="PROSITE-ProRule" id="PRU00267"/>
    </source>
</evidence>
<keyword evidence="1 3" id="KW-0238">DNA-binding</keyword>
<dbReference type="SMART" id="SM00398">
    <property type="entry name" value="HMG"/>
    <property type="match status" value="1"/>
</dbReference>
<dbReference type="SUPFAM" id="SSF47095">
    <property type="entry name" value="HMG-box"/>
    <property type="match status" value="1"/>
</dbReference>
<dbReference type="Proteomes" id="UP000076738">
    <property type="component" value="Unassembled WGS sequence"/>
</dbReference>
<evidence type="ECO:0000256" key="2">
    <source>
        <dbReference type="ARBA" id="ARBA00023242"/>
    </source>
</evidence>
<dbReference type="AlphaFoldDB" id="A0A167N7H7"/>
<evidence type="ECO:0000259" key="5">
    <source>
        <dbReference type="PROSITE" id="PS50118"/>
    </source>
</evidence>
<dbReference type="Pfam" id="PF00505">
    <property type="entry name" value="HMG_box"/>
    <property type="match status" value="1"/>
</dbReference>
<dbReference type="GO" id="GO:0005634">
    <property type="term" value="C:nucleus"/>
    <property type="evidence" value="ECO:0007669"/>
    <property type="project" value="UniProtKB-UniRule"/>
</dbReference>
<evidence type="ECO:0000256" key="1">
    <source>
        <dbReference type="ARBA" id="ARBA00023125"/>
    </source>
</evidence>
<keyword evidence="2 3" id="KW-0539">Nucleus</keyword>
<dbReference type="STRING" id="1330018.A0A167N7H7"/>
<dbReference type="EMBL" id="KV417280">
    <property type="protein sequence ID" value="KZO97425.1"/>
    <property type="molecule type" value="Genomic_DNA"/>
</dbReference>
<evidence type="ECO:0000313" key="7">
    <source>
        <dbReference type="Proteomes" id="UP000076738"/>
    </source>
</evidence>
<organism evidence="6 7">
    <name type="scientific">Calocera viscosa (strain TUFC12733)</name>
    <dbReference type="NCBI Taxonomy" id="1330018"/>
    <lineage>
        <taxon>Eukaryota</taxon>
        <taxon>Fungi</taxon>
        <taxon>Dikarya</taxon>
        <taxon>Basidiomycota</taxon>
        <taxon>Agaricomycotina</taxon>
        <taxon>Dacrymycetes</taxon>
        <taxon>Dacrymycetales</taxon>
        <taxon>Dacrymycetaceae</taxon>
        <taxon>Calocera</taxon>
    </lineage>
</organism>
<feature type="compositionally biased region" description="Low complexity" evidence="4">
    <location>
        <begin position="298"/>
        <end position="307"/>
    </location>
</feature>
<dbReference type="PANTHER" id="PTHR45789">
    <property type="entry name" value="FI18025P1"/>
    <property type="match status" value="1"/>
</dbReference>
<feature type="compositionally biased region" description="Basic and acidic residues" evidence="4">
    <location>
        <begin position="85"/>
        <end position="101"/>
    </location>
</feature>
<proteinExistence type="predicted"/>
<feature type="region of interest" description="Disordered" evidence="4">
    <location>
        <begin position="228"/>
        <end position="307"/>
    </location>
</feature>
<sequence>MSYNNMFGGPHLPPRAPMYGYGYPYPPPMGYPARGYDDAYDPVRGYAPPHPSMAAYGMYPYYPRPLTGGSDGMYRSPNSVSPPRAHRELSSHGRQKTGEHVPRPKNAFIFYRSWLIKSQAIPHSLEPDHRNLSRIAGEMWRKLGNKDREKYVEMARLEKEEHKKKYPNYRYSPAQRVVHHAIAPDGNRRRVQRRPEADLEEKRRCAEISNLVAAGITGDQLEAAMKEKGHFVPTTTIGMKRKRNRQRDPESEDDEASPPPQPAPAYRSAVPSVMHGPEPEVKSVSSDADGQIAPSPDQQYWAQSQQYSAGAAAAQPFYAGHDDPSAFILPRPDAATTAMEPFALLAQQAPSVVDGNADASSTTHSALRNNQDKPKLVVDGATRMTVAPQTESNPPSVMVSPISANHPQHIMVNGDNNMSYYRRGMHSMVGFVASA</sequence>
<evidence type="ECO:0000256" key="4">
    <source>
        <dbReference type="SAM" id="MobiDB-lite"/>
    </source>
</evidence>
<feature type="region of interest" description="Disordered" evidence="4">
    <location>
        <begin position="70"/>
        <end position="101"/>
    </location>
</feature>
<dbReference type="Gene3D" id="1.10.30.10">
    <property type="entry name" value="High mobility group box domain"/>
    <property type="match status" value="1"/>
</dbReference>
<evidence type="ECO:0000313" key="6">
    <source>
        <dbReference type="EMBL" id="KZO97425.1"/>
    </source>
</evidence>
<keyword evidence="7" id="KW-1185">Reference proteome</keyword>
<name>A0A167N7H7_CALVF</name>
<accession>A0A167N7H7</accession>
<reference evidence="6 7" key="1">
    <citation type="journal article" date="2016" name="Mol. Biol. Evol.">
        <title>Comparative Genomics of Early-Diverging Mushroom-Forming Fungi Provides Insights into the Origins of Lignocellulose Decay Capabilities.</title>
        <authorList>
            <person name="Nagy L.G."/>
            <person name="Riley R."/>
            <person name="Tritt A."/>
            <person name="Adam C."/>
            <person name="Daum C."/>
            <person name="Floudas D."/>
            <person name="Sun H."/>
            <person name="Yadav J.S."/>
            <person name="Pangilinan J."/>
            <person name="Larsson K.H."/>
            <person name="Matsuura K."/>
            <person name="Barry K."/>
            <person name="Labutti K."/>
            <person name="Kuo R."/>
            <person name="Ohm R.A."/>
            <person name="Bhattacharya S.S."/>
            <person name="Shirouzu T."/>
            <person name="Yoshinaga Y."/>
            <person name="Martin F.M."/>
            <person name="Grigoriev I.V."/>
            <person name="Hibbett D.S."/>
        </authorList>
    </citation>
    <scope>NUCLEOTIDE SEQUENCE [LARGE SCALE GENOMIC DNA]</scope>
    <source>
        <strain evidence="6 7">TUFC12733</strain>
    </source>
</reference>
<feature type="DNA-binding region" description="HMG box" evidence="3">
    <location>
        <begin position="101"/>
        <end position="170"/>
    </location>
</feature>
<dbReference type="PANTHER" id="PTHR45789:SF2">
    <property type="entry name" value="FI18025P1"/>
    <property type="match status" value="1"/>
</dbReference>
<dbReference type="GO" id="GO:0000978">
    <property type="term" value="F:RNA polymerase II cis-regulatory region sequence-specific DNA binding"/>
    <property type="evidence" value="ECO:0007669"/>
    <property type="project" value="TreeGrafter"/>
</dbReference>
<dbReference type="CDD" id="cd01389">
    <property type="entry name" value="HMG-box_ROX1-like"/>
    <property type="match status" value="1"/>
</dbReference>
<dbReference type="InterPro" id="IPR051356">
    <property type="entry name" value="SOX/SOX-like_TF"/>
</dbReference>
<dbReference type="GO" id="GO:0000981">
    <property type="term" value="F:DNA-binding transcription factor activity, RNA polymerase II-specific"/>
    <property type="evidence" value="ECO:0007669"/>
    <property type="project" value="TreeGrafter"/>
</dbReference>
<dbReference type="OrthoDB" id="6247875at2759"/>
<dbReference type="PROSITE" id="PS50118">
    <property type="entry name" value="HMG_BOX_2"/>
    <property type="match status" value="1"/>
</dbReference>
<feature type="domain" description="HMG box" evidence="5">
    <location>
        <begin position="101"/>
        <end position="170"/>
    </location>
</feature>
<gene>
    <name evidence="6" type="ORF">CALVIDRAFT_536439</name>
</gene>
<protein>
    <recommendedName>
        <fullName evidence="5">HMG box domain-containing protein</fullName>
    </recommendedName>
</protein>
<dbReference type="InterPro" id="IPR009071">
    <property type="entry name" value="HMG_box_dom"/>
</dbReference>
<dbReference type="InterPro" id="IPR036910">
    <property type="entry name" value="HMG_box_dom_sf"/>
</dbReference>